<dbReference type="RefSeq" id="XP_720023.2">
    <property type="nucleotide sequence ID" value="XM_714930.2"/>
</dbReference>
<dbReference type="KEGG" id="cal:CAALFM_C303290CA"/>
<keyword evidence="5" id="KW-1185">Reference proteome</keyword>
<dbReference type="STRING" id="237561.A0A1D8PJR5"/>
<dbReference type="PANTHER" id="PTHR12991:SF10">
    <property type="entry name" value="GATOR COMPLEX PROTEIN NPRL2"/>
    <property type="match status" value="1"/>
</dbReference>
<dbReference type="GO" id="GO:0006995">
    <property type="term" value="P:cellular response to nitrogen starvation"/>
    <property type="evidence" value="ECO:0007669"/>
    <property type="project" value="EnsemblFungi"/>
</dbReference>
<name>A0A1D8PJR5_CANAL</name>
<dbReference type="InterPro" id="IPR009348">
    <property type="entry name" value="NPR2-like"/>
</dbReference>
<dbReference type="GO" id="GO:0015824">
    <property type="term" value="P:proline transport"/>
    <property type="evidence" value="ECO:0007669"/>
    <property type="project" value="EnsemblFungi"/>
</dbReference>
<dbReference type="GO" id="GO:0010508">
    <property type="term" value="P:positive regulation of autophagy"/>
    <property type="evidence" value="ECO:0000318"/>
    <property type="project" value="GO_Central"/>
</dbReference>
<evidence type="ECO:0000256" key="2">
    <source>
        <dbReference type="SAM" id="MobiDB-lite"/>
    </source>
</evidence>
<evidence type="ECO:0000313" key="5">
    <source>
        <dbReference type="Proteomes" id="UP000000559"/>
    </source>
</evidence>
<feature type="region of interest" description="Disordered" evidence="2">
    <location>
        <begin position="554"/>
        <end position="588"/>
    </location>
</feature>
<dbReference type="GO" id="GO:2000785">
    <property type="term" value="P:regulation of autophagosome assembly"/>
    <property type="evidence" value="ECO:0007669"/>
    <property type="project" value="EnsemblFungi"/>
</dbReference>
<dbReference type="GO" id="GO:0005774">
    <property type="term" value="C:vacuolar membrane"/>
    <property type="evidence" value="ECO:0000318"/>
    <property type="project" value="GO_Central"/>
</dbReference>
<evidence type="ECO:0000313" key="3">
    <source>
        <dbReference type="CGD" id="CAL0000196122"/>
    </source>
</evidence>
<dbReference type="GO" id="GO:1904262">
    <property type="term" value="P:negative regulation of TORC1 signaling"/>
    <property type="evidence" value="ECO:0000318"/>
    <property type="project" value="GO_Central"/>
</dbReference>
<dbReference type="AlphaFoldDB" id="A0A1D8PJR5"/>
<feature type="compositionally biased region" description="Basic and acidic residues" evidence="2">
    <location>
        <begin position="166"/>
        <end position="180"/>
    </location>
</feature>
<evidence type="ECO:0000313" key="4">
    <source>
        <dbReference type="EMBL" id="AOW28358.1"/>
    </source>
</evidence>
<dbReference type="GO" id="GO:0015840">
    <property type="term" value="P:urea transport"/>
    <property type="evidence" value="ECO:0007669"/>
    <property type="project" value="EnsemblFungi"/>
</dbReference>
<dbReference type="VEuPathDB" id="FungiDB:C3_03290C_A"/>
<dbReference type="OrthoDB" id="338854at2759"/>
<sequence>METSDGFIPIVAIFYSVFHPIEGTKIVHQFPENSLSTGRSPTSIGDGGLFDFDTIKNYVIPKPQLCNRLISLKIDKYKVIGYPVNMESSHYARNSFNFNFCFVFRYDMGDVSPYESAIKRMGQMFQVLEEQSFMLSSLDKDNSFFKDKAIKSNKALISSSLSSDGTTREPLDEGGNENHFHPHNVQNGTSINTPGFAKTKKIALSSIESLIQQIYQDLNNYSECCIPLDTSNSVDIKLFPILPPPINIKAYQVPIATVRLNSLVDVNWDPTMIKILPYINGLNSVKKISELADANYLLTKQCIQHLMHYKCIEVIDIFQFGNIYAPTNHIGEFLKHDGKMAEECQAYVVSADFSMDNTSYVNTPTQMHLPYPGSDAHSPTYNYRSSYGTSSVSPYTKYSFLSRSPKNPMVNGSDVKVPTKTTLFYLYRSLNQGQTVKEWYMQHKKILGNIDIRRFINFGVLRGIIYRVYTYPLLNSFTGAIERNDTEQYDELLSNLKKKKPKRIVSIGRNENLLKTKVNEQTLRTDVKRKVSFAYSQSDKHDLRRFSTNDVILENDSSDYDDDDDDDDDDSSDEGFNGNGHIIHNRTPISERTARVSSSSYYSDIEEDAVNEEEYKIKANLLKMLKGFQSFDSICTELNKSRTEVEQLIESFGAVNIVNS</sequence>
<dbReference type="SMR" id="A0A1D8PJR5"/>
<organism evidence="4 5">
    <name type="scientific">Candida albicans (strain SC5314 / ATCC MYA-2876)</name>
    <name type="common">Yeast</name>
    <dbReference type="NCBI Taxonomy" id="237561"/>
    <lineage>
        <taxon>Eukaryota</taxon>
        <taxon>Fungi</taxon>
        <taxon>Dikarya</taxon>
        <taxon>Ascomycota</taxon>
        <taxon>Saccharomycotina</taxon>
        <taxon>Pichiomycetes</taxon>
        <taxon>Debaryomycetaceae</taxon>
        <taxon>Candida/Lodderomyces clade</taxon>
        <taxon>Candida</taxon>
    </lineage>
</organism>
<dbReference type="CGD" id="CAL0000196122">
    <property type="gene designation" value="NPR2"/>
</dbReference>
<comment type="similarity">
    <text evidence="1">Belongs to the NPR2 family.</text>
</comment>
<dbReference type="PANTHER" id="PTHR12991">
    <property type="entry name" value="NITROGEN PERMEASE REGULATOR 2/TUMOR SUPPRESSOR CANDIDATE 4"/>
    <property type="match status" value="1"/>
</dbReference>
<dbReference type="GeneID" id="3638360"/>
<proteinExistence type="inferred from homology"/>
<reference evidence="4 5" key="1">
    <citation type="journal article" date="2004" name="Proc. Natl. Acad. Sci. U.S.A.">
        <title>The diploid genome sequence of Candida albicans.</title>
        <authorList>
            <person name="Jones T."/>
            <person name="Federspiel N.A."/>
            <person name="Chibana H."/>
            <person name="Dungan J."/>
            <person name="Kalman S."/>
            <person name="Magee B.B."/>
            <person name="Newport G."/>
            <person name="Thorstenson Y.R."/>
            <person name="Agabian N."/>
            <person name="Magee P.T."/>
            <person name="Davis R.W."/>
            <person name="Scherer S."/>
        </authorList>
    </citation>
    <scope>NUCLEOTIDE SEQUENCE [LARGE SCALE GENOMIC DNA]</scope>
    <source>
        <strain evidence="5">SC5314 / ATCC MYA-2876</strain>
    </source>
</reference>
<dbReference type="Pfam" id="PF06218">
    <property type="entry name" value="NPR2"/>
    <property type="match status" value="1"/>
</dbReference>
<dbReference type="GO" id="GO:0009410">
    <property type="term" value="P:response to xenobiotic stimulus"/>
    <property type="evidence" value="ECO:0007669"/>
    <property type="project" value="EnsemblFungi"/>
</dbReference>
<evidence type="ECO:0000256" key="1">
    <source>
        <dbReference type="ARBA" id="ARBA00008433"/>
    </source>
</evidence>
<dbReference type="GO" id="GO:0034198">
    <property type="term" value="P:cellular response to amino acid starvation"/>
    <property type="evidence" value="ECO:0007669"/>
    <property type="project" value="EnsemblFungi"/>
</dbReference>
<accession>A0A1D8PJR5</accession>
<dbReference type="Proteomes" id="UP000000559">
    <property type="component" value="Chromosome 3"/>
</dbReference>
<reference evidence="4 5" key="2">
    <citation type="journal article" date="2007" name="Genome Biol.">
        <title>Assembly of the Candida albicans genome into sixteen supercontigs aligned on the eight chromosomes.</title>
        <authorList>
            <person name="van het Hoog M."/>
            <person name="Rast T.J."/>
            <person name="Martchenko M."/>
            <person name="Grindle S."/>
            <person name="Dignard D."/>
            <person name="Hogues H."/>
            <person name="Cuomo C."/>
            <person name="Berriman M."/>
            <person name="Scherer S."/>
            <person name="Magee B.B."/>
            <person name="Whiteway M."/>
            <person name="Chibana H."/>
            <person name="Nantel A."/>
            <person name="Magee P.T."/>
        </authorList>
    </citation>
    <scope>GENOME REANNOTATION</scope>
    <source>
        <strain evidence="5">SC5314 / ATCC MYA-2876</strain>
    </source>
</reference>
<dbReference type="EMBL" id="CP017625">
    <property type="protein sequence ID" value="AOW28358.1"/>
    <property type="molecule type" value="Genomic_DNA"/>
</dbReference>
<dbReference type="GO" id="GO:1990130">
    <property type="term" value="C:GATOR1 complex"/>
    <property type="evidence" value="ECO:0000318"/>
    <property type="project" value="GO_Central"/>
</dbReference>
<protein>
    <submittedName>
        <fullName evidence="4">Nitrogen permease regulating protein</fullName>
    </submittedName>
</protein>
<feature type="region of interest" description="Disordered" evidence="2">
    <location>
        <begin position="160"/>
        <end position="192"/>
    </location>
</feature>
<reference evidence="4 5" key="3">
    <citation type="journal article" date="2013" name="Genome Biol.">
        <title>Assembly of a phased diploid Candida albicans genome facilitates allele-specific measurements and provides a simple model for repeat and indel structure.</title>
        <authorList>
            <person name="Muzzey D."/>
            <person name="Schwartz K."/>
            <person name="Weissman J.S."/>
            <person name="Sherlock G."/>
        </authorList>
    </citation>
    <scope>NUCLEOTIDE SEQUENCE [LARGE SCALE GENOMIC DNA]</scope>
    <source>
        <strain evidence="5">SC5314 / ATCC MYA-2876</strain>
    </source>
</reference>
<dbReference type="InParanoid" id="A0A1D8PJR5"/>
<dbReference type="FunCoup" id="A0A1D8PJR5">
    <property type="interactions" value="214"/>
</dbReference>
<gene>
    <name evidence="3 4" type="primary">NPR2</name>
    <name evidence="4" type="ordered locus">CAALFM_C303290CA</name>
    <name evidence="3" type="ordered locus">orf19.7960</name>
</gene>
<feature type="compositionally biased region" description="Acidic residues" evidence="2">
    <location>
        <begin position="556"/>
        <end position="573"/>
    </location>
</feature>